<dbReference type="STRING" id="1379.HMPREF3186_01022"/>
<dbReference type="UniPathway" id="UPA00077">
    <property type="reaction ID" value="UER00156"/>
</dbReference>
<gene>
    <name evidence="14" type="ORF">HMPREF3186_01022</name>
</gene>
<feature type="domain" description="Pterin-binding" evidence="13">
    <location>
        <begin position="13"/>
        <end position="260"/>
    </location>
</feature>
<dbReference type="CDD" id="cd00739">
    <property type="entry name" value="DHPS"/>
    <property type="match status" value="1"/>
</dbReference>
<protein>
    <recommendedName>
        <fullName evidence="6 12">Dihydropteroate synthase</fullName>
        <shortName evidence="12">DHPS</shortName>
        <ecNumber evidence="5 12">2.5.1.15</ecNumber>
    </recommendedName>
    <alternativeName>
        <fullName evidence="11 12">Dihydropteroate pyrophosphorylase</fullName>
    </alternativeName>
</protein>
<dbReference type="PANTHER" id="PTHR20941:SF1">
    <property type="entry name" value="FOLIC ACID SYNTHESIS PROTEIN FOL1"/>
    <property type="match status" value="1"/>
</dbReference>
<reference evidence="15" key="1">
    <citation type="submission" date="2016-01" db="EMBL/GenBank/DDBJ databases">
        <authorList>
            <person name="Mitreva M."/>
            <person name="Pepin K.H."/>
            <person name="Mihindukulasuriya K.A."/>
            <person name="Fulton R."/>
            <person name="Fronick C."/>
            <person name="O'Laughlin M."/>
            <person name="Miner T."/>
            <person name="Herter B."/>
            <person name="Rosa B.A."/>
            <person name="Cordes M."/>
            <person name="Tomlinson C."/>
            <person name="Wollam A."/>
            <person name="Palsikar V.B."/>
            <person name="Mardis E.R."/>
            <person name="Wilson R.K."/>
        </authorList>
    </citation>
    <scope>NUCLEOTIDE SEQUENCE [LARGE SCALE GENOMIC DNA]</scope>
    <source>
        <strain evidence="15">DNF01167</strain>
    </source>
</reference>
<comment type="similarity">
    <text evidence="4 12">Belongs to the DHPS family.</text>
</comment>
<dbReference type="GO" id="GO:0004156">
    <property type="term" value="F:dihydropteroate synthase activity"/>
    <property type="evidence" value="ECO:0007669"/>
    <property type="project" value="UniProtKB-EC"/>
</dbReference>
<evidence type="ECO:0000256" key="7">
    <source>
        <dbReference type="ARBA" id="ARBA00022679"/>
    </source>
</evidence>
<keyword evidence="10 12" id="KW-0289">Folate biosynthesis</keyword>
<evidence type="ECO:0000256" key="12">
    <source>
        <dbReference type="RuleBase" id="RU361205"/>
    </source>
</evidence>
<dbReference type="InterPro" id="IPR045031">
    <property type="entry name" value="DHP_synth-like"/>
</dbReference>
<dbReference type="Gene3D" id="3.20.20.20">
    <property type="entry name" value="Dihydropteroate synthase-like"/>
    <property type="match status" value="1"/>
</dbReference>
<evidence type="ECO:0000256" key="1">
    <source>
        <dbReference type="ARBA" id="ARBA00000012"/>
    </source>
</evidence>
<dbReference type="OrthoDB" id="9811744at2"/>
<evidence type="ECO:0000313" key="15">
    <source>
        <dbReference type="Proteomes" id="UP000070355"/>
    </source>
</evidence>
<dbReference type="Proteomes" id="UP000070355">
    <property type="component" value="Unassembled WGS sequence"/>
</dbReference>
<comment type="catalytic activity">
    <reaction evidence="1">
        <text>(7,8-dihydropterin-6-yl)methyl diphosphate + 4-aminobenzoate = 7,8-dihydropteroate + diphosphate</text>
        <dbReference type="Rhea" id="RHEA:19949"/>
        <dbReference type="ChEBI" id="CHEBI:17836"/>
        <dbReference type="ChEBI" id="CHEBI:17839"/>
        <dbReference type="ChEBI" id="CHEBI:33019"/>
        <dbReference type="ChEBI" id="CHEBI:72950"/>
        <dbReference type="EC" id="2.5.1.15"/>
    </reaction>
</comment>
<dbReference type="PROSITE" id="PS50972">
    <property type="entry name" value="PTERIN_BINDING"/>
    <property type="match status" value="1"/>
</dbReference>
<name>A0A133ZW52_9BACL</name>
<evidence type="ECO:0000256" key="4">
    <source>
        <dbReference type="ARBA" id="ARBA00009503"/>
    </source>
</evidence>
<dbReference type="PATRIC" id="fig|1379.3.peg.1006"/>
<comment type="function">
    <text evidence="12">Catalyzes the condensation of para-aminobenzoate (pABA) with 6-hydroxymethyl-7,8-dihydropterin diphosphate (DHPt-PP) to form 7,8-dihydropteroate (H2Pte), the immediate precursor of folate derivatives.</text>
</comment>
<dbReference type="GO" id="GO:0046656">
    <property type="term" value="P:folic acid biosynthetic process"/>
    <property type="evidence" value="ECO:0007669"/>
    <property type="project" value="UniProtKB-KW"/>
</dbReference>
<dbReference type="InterPro" id="IPR000489">
    <property type="entry name" value="Pterin-binding_dom"/>
</dbReference>
<keyword evidence="9 12" id="KW-0460">Magnesium</keyword>
<dbReference type="PROSITE" id="PS00792">
    <property type="entry name" value="DHPS_1"/>
    <property type="match status" value="1"/>
</dbReference>
<evidence type="ECO:0000256" key="9">
    <source>
        <dbReference type="ARBA" id="ARBA00022842"/>
    </source>
</evidence>
<dbReference type="GO" id="GO:0005829">
    <property type="term" value="C:cytosol"/>
    <property type="evidence" value="ECO:0007669"/>
    <property type="project" value="TreeGrafter"/>
</dbReference>
<evidence type="ECO:0000256" key="11">
    <source>
        <dbReference type="ARBA" id="ARBA00030193"/>
    </source>
</evidence>
<sequence length="267" mass="29215">MNKLKQLLNEKKYLIMGILNFTPDSFSDGGDFYDAEAAIEGVRKMVAEGADIIDIGAESTRPGSTVVSEEDELARLQSVFPILRKTFPDVCFSVDTYKPNVAEYMIEAGVDVLNDVNGAKGSTMTDVAAKYDIPIFIMHNGGVEEGQEIEQVVRELGESVDICLNAGVKKENIIVDPGMGFGKTAEANLEITRKLELLNSLGCEILYAVSRKRTTDYVLGGNSNPKDRDIVSATLSLEAVKRGARMVRVHNVKVMKEALITYEIING</sequence>
<evidence type="ECO:0000256" key="6">
    <source>
        <dbReference type="ARBA" id="ARBA00016919"/>
    </source>
</evidence>
<dbReference type="AlphaFoldDB" id="A0A133ZW52"/>
<dbReference type="InterPro" id="IPR006390">
    <property type="entry name" value="DHP_synth_dom"/>
</dbReference>
<evidence type="ECO:0000313" key="14">
    <source>
        <dbReference type="EMBL" id="KXB59668.1"/>
    </source>
</evidence>
<dbReference type="PROSITE" id="PS00793">
    <property type="entry name" value="DHPS_2"/>
    <property type="match status" value="1"/>
</dbReference>
<dbReference type="EMBL" id="LSDC01000067">
    <property type="protein sequence ID" value="KXB59668.1"/>
    <property type="molecule type" value="Genomic_DNA"/>
</dbReference>
<dbReference type="GO" id="GO:0046654">
    <property type="term" value="P:tetrahydrofolate biosynthetic process"/>
    <property type="evidence" value="ECO:0007669"/>
    <property type="project" value="UniProtKB-UniPathway"/>
</dbReference>
<comment type="cofactor">
    <cofactor evidence="2 12">
        <name>Mg(2+)</name>
        <dbReference type="ChEBI" id="CHEBI:18420"/>
    </cofactor>
</comment>
<evidence type="ECO:0000256" key="2">
    <source>
        <dbReference type="ARBA" id="ARBA00001946"/>
    </source>
</evidence>
<dbReference type="EC" id="2.5.1.15" evidence="5 12"/>
<dbReference type="InterPro" id="IPR011005">
    <property type="entry name" value="Dihydropteroate_synth-like_sf"/>
</dbReference>
<comment type="caution">
    <text evidence="14">The sequence shown here is derived from an EMBL/GenBank/DDBJ whole genome shotgun (WGS) entry which is preliminary data.</text>
</comment>
<accession>A0A133ZW52</accession>
<evidence type="ECO:0000256" key="10">
    <source>
        <dbReference type="ARBA" id="ARBA00022909"/>
    </source>
</evidence>
<dbReference type="GO" id="GO:0046872">
    <property type="term" value="F:metal ion binding"/>
    <property type="evidence" value="ECO:0007669"/>
    <property type="project" value="UniProtKB-KW"/>
</dbReference>
<proteinExistence type="inferred from homology"/>
<organism evidence="14 15">
    <name type="scientific">Gemella haemolysans</name>
    <dbReference type="NCBI Taxonomy" id="1379"/>
    <lineage>
        <taxon>Bacteria</taxon>
        <taxon>Bacillati</taxon>
        <taxon>Bacillota</taxon>
        <taxon>Bacilli</taxon>
        <taxon>Bacillales</taxon>
        <taxon>Gemellaceae</taxon>
        <taxon>Gemella</taxon>
    </lineage>
</organism>
<dbReference type="Pfam" id="PF00809">
    <property type="entry name" value="Pterin_bind"/>
    <property type="match status" value="1"/>
</dbReference>
<dbReference type="PANTHER" id="PTHR20941">
    <property type="entry name" value="FOLATE SYNTHESIS PROTEINS"/>
    <property type="match status" value="1"/>
</dbReference>
<evidence type="ECO:0000256" key="8">
    <source>
        <dbReference type="ARBA" id="ARBA00022723"/>
    </source>
</evidence>
<evidence type="ECO:0000259" key="13">
    <source>
        <dbReference type="PROSITE" id="PS50972"/>
    </source>
</evidence>
<comment type="pathway">
    <text evidence="3 12">Cofactor biosynthesis; tetrahydrofolate biosynthesis; 7,8-dihydrofolate from 2-amino-4-hydroxy-6-hydroxymethyl-7,8-dihydropteridine diphosphate and 4-aminobenzoate: step 1/2.</text>
</comment>
<keyword evidence="8 12" id="KW-0479">Metal-binding</keyword>
<dbReference type="NCBIfam" id="TIGR01496">
    <property type="entry name" value="DHPS"/>
    <property type="match status" value="1"/>
</dbReference>
<dbReference type="SUPFAM" id="SSF51717">
    <property type="entry name" value="Dihydropteroate synthetase-like"/>
    <property type="match status" value="1"/>
</dbReference>
<evidence type="ECO:0000256" key="3">
    <source>
        <dbReference type="ARBA" id="ARBA00004763"/>
    </source>
</evidence>
<keyword evidence="7 12" id="KW-0808">Transferase</keyword>
<dbReference type="RefSeq" id="WP_060914184.1">
    <property type="nucleotide sequence ID" value="NZ_KQ959959.1"/>
</dbReference>
<evidence type="ECO:0000256" key="5">
    <source>
        <dbReference type="ARBA" id="ARBA00012458"/>
    </source>
</evidence>